<gene>
    <name evidence="1" type="ORF">GORHZ_209_00200</name>
</gene>
<dbReference type="Gene3D" id="3.30.530.20">
    <property type="match status" value="1"/>
</dbReference>
<dbReference type="OrthoDB" id="3681637at2"/>
<dbReference type="AlphaFoldDB" id="K6W1Z1"/>
<dbReference type="InterPro" id="IPR019587">
    <property type="entry name" value="Polyketide_cyclase/dehydratase"/>
</dbReference>
<dbReference type="Proteomes" id="UP000008363">
    <property type="component" value="Unassembled WGS sequence"/>
</dbReference>
<evidence type="ECO:0008006" key="3">
    <source>
        <dbReference type="Google" id="ProtNLM"/>
    </source>
</evidence>
<keyword evidence="2" id="KW-1185">Reference proteome</keyword>
<dbReference type="eggNOG" id="COG3427">
    <property type="taxonomic scope" value="Bacteria"/>
</dbReference>
<proteinExistence type="predicted"/>
<dbReference type="Pfam" id="PF10604">
    <property type="entry name" value="Polyketide_cyc2"/>
    <property type="match status" value="1"/>
</dbReference>
<dbReference type="RefSeq" id="WP_006338155.1">
    <property type="nucleotide sequence ID" value="NZ_BAHC01000209.1"/>
</dbReference>
<name>K6W1Z1_9ACTN</name>
<comment type="caution">
    <text evidence="1">The sequence shown here is derived from an EMBL/GenBank/DDBJ whole genome shotgun (WGS) entry which is preliminary data.</text>
</comment>
<evidence type="ECO:0000313" key="1">
    <source>
        <dbReference type="EMBL" id="GAB93185.1"/>
    </source>
</evidence>
<dbReference type="EMBL" id="BAHC01000209">
    <property type="protein sequence ID" value="GAB93185.1"/>
    <property type="molecule type" value="Genomic_DNA"/>
</dbReference>
<dbReference type="SUPFAM" id="SSF55961">
    <property type="entry name" value="Bet v1-like"/>
    <property type="match status" value="1"/>
</dbReference>
<dbReference type="InterPro" id="IPR023393">
    <property type="entry name" value="START-like_dom_sf"/>
</dbReference>
<accession>K6W1Z1</accession>
<dbReference type="STRING" id="1108045.GORHZ_209_00200"/>
<organism evidence="1 2">
    <name type="scientific">Gordonia rhizosphera NBRC 16068</name>
    <dbReference type="NCBI Taxonomy" id="1108045"/>
    <lineage>
        <taxon>Bacteria</taxon>
        <taxon>Bacillati</taxon>
        <taxon>Actinomycetota</taxon>
        <taxon>Actinomycetes</taxon>
        <taxon>Mycobacteriales</taxon>
        <taxon>Gordoniaceae</taxon>
        <taxon>Gordonia</taxon>
    </lineage>
</organism>
<reference evidence="1 2" key="1">
    <citation type="submission" date="2012-08" db="EMBL/GenBank/DDBJ databases">
        <title>Whole genome shotgun sequence of Gordonia rhizosphera NBRC 16068.</title>
        <authorList>
            <person name="Takarada H."/>
            <person name="Isaki S."/>
            <person name="Hosoyama A."/>
            <person name="Tsuchikane K."/>
            <person name="Katsumata H."/>
            <person name="Baba S."/>
            <person name="Ohji S."/>
            <person name="Yamazaki S."/>
            <person name="Fujita N."/>
        </authorList>
    </citation>
    <scope>NUCLEOTIDE SEQUENCE [LARGE SCALE GENOMIC DNA]</scope>
    <source>
        <strain evidence="1 2">NBRC 16068</strain>
    </source>
</reference>
<sequence length="145" mass="15705">MAKTSDSVDVDLSVEDTWAAATDLMRFNEWLVLHDGWRSAVPAPHELFEGMALTSIVNVKGTRIRFDWQIEKYRVHEEIALKGKGKGGVKAKLDLAIVPTAAGSTVTFTVDVGGLPLIGPAGKAVAMAVHGDLRESLTTFRRVFG</sequence>
<evidence type="ECO:0000313" key="2">
    <source>
        <dbReference type="Proteomes" id="UP000008363"/>
    </source>
</evidence>
<protein>
    <recommendedName>
        <fullName evidence="3">Toxin</fullName>
    </recommendedName>
</protein>